<evidence type="ECO:0000256" key="2">
    <source>
        <dbReference type="ARBA" id="ARBA00022741"/>
    </source>
</evidence>
<protein>
    <recommendedName>
        <fullName evidence="6">U5 small nuclear ribonucleoprotein 200 kDa helicase</fullName>
    </recommendedName>
</protein>
<dbReference type="InterPro" id="IPR014001">
    <property type="entry name" value="Helicase_ATP-bd"/>
</dbReference>
<feature type="domain" description="Helicase ATP-binding" evidence="8">
    <location>
        <begin position="1332"/>
        <end position="1521"/>
    </location>
</feature>
<evidence type="ECO:0000256" key="6">
    <source>
        <dbReference type="ARBA" id="ARBA00034541"/>
    </source>
</evidence>
<dbReference type="InterPro" id="IPR057842">
    <property type="entry name" value="WH_MER3"/>
</dbReference>
<dbReference type="PROSITE" id="PS51194">
    <property type="entry name" value="HELICASE_CTER"/>
    <property type="match status" value="2"/>
</dbReference>
<evidence type="ECO:0000313" key="10">
    <source>
        <dbReference type="EMBL" id="CAE0362121.1"/>
    </source>
</evidence>
<dbReference type="Pfam" id="PF02889">
    <property type="entry name" value="Sec63"/>
    <property type="match status" value="2"/>
</dbReference>
<dbReference type="Pfam" id="PF00271">
    <property type="entry name" value="Helicase_C"/>
    <property type="match status" value="2"/>
</dbReference>
<feature type="compositionally biased region" description="Basic and acidic residues" evidence="7">
    <location>
        <begin position="332"/>
        <end position="341"/>
    </location>
</feature>
<evidence type="ECO:0000256" key="3">
    <source>
        <dbReference type="ARBA" id="ARBA00022801"/>
    </source>
</evidence>
<dbReference type="SUPFAM" id="SSF52540">
    <property type="entry name" value="P-loop containing nucleoside triphosphate hydrolases"/>
    <property type="match status" value="3"/>
</dbReference>
<dbReference type="SUPFAM" id="SSF158702">
    <property type="entry name" value="Sec63 N-terminal domain-like"/>
    <property type="match status" value="2"/>
</dbReference>
<comment type="similarity">
    <text evidence="1">Belongs to the helicase family. SKI2 subfamily.</text>
</comment>
<dbReference type="InterPro" id="IPR035892">
    <property type="entry name" value="C2_domain_sf"/>
</dbReference>
<dbReference type="PANTHER" id="PTHR47961:SF13">
    <property type="entry name" value="ACTIVATING SIGNAL COINTEGRATOR 1 COMPLEX SUBUNIT 3"/>
    <property type="match status" value="1"/>
</dbReference>
<dbReference type="FunFam" id="3.40.50.300:FF:000231">
    <property type="entry name" value="Activating signal cointegrator 1 complex subunit 3"/>
    <property type="match status" value="1"/>
</dbReference>
<dbReference type="PROSITE" id="PS51192">
    <property type="entry name" value="HELICASE_ATP_BIND_1"/>
    <property type="match status" value="2"/>
</dbReference>
<dbReference type="InterPro" id="IPR027417">
    <property type="entry name" value="P-loop_NTPase"/>
</dbReference>
<dbReference type="GO" id="GO:0016787">
    <property type="term" value="F:hydrolase activity"/>
    <property type="evidence" value="ECO:0007669"/>
    <property type="project" value="UniProtKB-KW"/>
</dbReference>
<evidence type="ECO:0000259" key="8">
    <source>
        <dbReference type="PROSITE" id="PS51192"/>
    </source>
</evidence>
<keyword evidence="4" id="KW-0347">Helicase</keyword>
<evidence type="ECO:0000256" key="5">
    <source>
        <dbReference type="ARBA" id="ARBA00022840"/>
    </source>
</evidence>
<evidence type="ECO:0000259" key="9">
    <source>
        <dbReference type="PROSITE" id="PS51194"/>
    </source>
</evidence>
<dbReference type="GO" id="GO:0003676">
    <property type="term" value="F:nucleic acid binding"/>
    <property type="evidence" value="ECO:0007669"/>
    <property type="project" value="InterPro"/>
</dbReference>
<dbReference type="FunFam" id="1.10.10.10:FF:000024">
    <property type="entry name" value="U5 small nuclear ribonucleoprotein helicase"/>
    <property type="match status" value="1"/>
</dbReference>
<dbReference type="CDD" id="cd18795">
    <property type="entry name" value="SF2_C_Ski2"/>
    <property type="match status" value="2"/>
</dbReference>
<organism evidence="10">
    <name type="scientific">Aureoumbra lagunensis</name>
    <dbReference type="NCBI Taxonomy" id="44058"/>
    <lineage>
        <taxon>Eukaryota</taxon>
        <taxon>Sar</taxon>
        <taxon>Stramenopiles</taxon>
        <taxon>Ochrophyta</taxon>
        <taxon>Pelagophyceae</taxon>
        <taxon>Pelagomonadales</taxon>
        <taxon>Aureoumbra</taxon>
    </lineage>
</organism>
<dbReference type="Pfam" id="PF23445">
    <property type="entry name" value="WHD_SNRNP200"/>
    <property type="match status" value="2"/>
</dbReference>
<keyword evidence="3" id="KW-0378">Hydrolase</keyword>
<dbReference type="InterPro" id="IPR050474">
    <property type="entry name" value="Hel308_SKI2-like"/>
</dbReference>
<sequence length="2178" mass="241304">MTILLPRLSSNWRSLLRGDKDEVADINALAASRELSSIKNQVTTWSWRHQSWRFGGGKAGREAFDAFSSAVTAAAAQSGDDAVGEIYYEAMSSAVNNKTRQELEDAFGTMTTKKWLDLQNSFQTLRNFEIQPLTQEEWALDVDYIDPFSDQETEGTKNQGQDVAAWLVANIEALPERQLSTIDAALAARAAVQIGDDAELQARLFELFGFSEVALGFMTELLERRNAIATLAPTEIRAWANNQLVQEQSSVTSKIFSKKRQSGSVNVLATQSKQIKKKEQQRAAKEETVRKNKISILASSKYGELLEALGISLEDDQFKSSSSSHTETLLSNREREYHETRTGLPSNAERNYGEGYEEVVLHPPKKLGVPKPGELVAIRSLPPFAQACFPKSTKNLNRVQSSVYEVCFNSPKNVLVCAPTGAGKTYVALLCVLELIERFAGEFADSMVTTNDGHDDTLKRQQKEQVALTLREHKIVYIAPLKALAQEVVSKFSERLRPLGLVVRELTGDTQLTKREADTAHVLVATPEKWDVVTRKQGTEGSLASRCRLLIIDEIHLLAEERGAVLECIVARTRRLVESSQQYIRLVGLSATLPNYLDVAEFLACDKNGIFFFGQEYRPVPLKQTFVGITAGSGDNPARARLKMAAKLDELAYEKTLDAIDRGHQVMIFVHSRRDTSKTARYLRDRAAREGRNDVFLGTTDNGNAQQHKKDFSQALAKVRHSEMRELAASGLTVHHAGMCRSDRSLAEDMFARGAVRVLCCTATLAWGVNLPARAVICRGTEIYDAQRGGHVDLSMLDVLQIFGRAGRPQFDDFGEATLLTSIGSLPDYLRKLARAAPIESCLIPKLADALNAEVTAGTVSSIQDGVAWLDHTFLAVRLRKNPHAYGVVTTDNDPSAAVADHTRRILIAAAEVLDDARMTRFDRRSCALNGTDVGRVGSFYYLRHDSVRAFGTALEEHASDAAILAAVCSAHEFDQLQTRSDEVQELDRLRLGPACPLHSLRVGVLQNSQSNTDNIGDLLPGPLAKIIDEPAGKAATLFQAHVSRIPIQSFTLGSDALYVAKNAARVCRALFELAVRARFAGLAERLLQFAIAVERRVWWFQTPIRQLADLEPSLGSRQKNFPEDALKHLENKRVSLDRLLVDCGTTHDLTALVRNQRAAVSFRTAAQRIPHLDLECEVVPITRSVLRFVVILTPDYEWLPRIHGNGPEPWWLWVEDSRNGRLLHSEPIVLMSSRASSKKSGEPEVTKTVFTLAVSEPLPPMFFIKAISDRWLGATALTEVSSLGITLPSTAAKHTTLLPLHPLPTSALGVDSFAQLYRFSHFNPVQTQLFYCLYHTDRNVLLGAPTGSGKTCVAELAVMRMLNQRAASSDKNRKTKAVYVAPLKALARERLKDWRTKFGDMGLTVLELTGDATPDGRALREADILVTTPEKFDGVTRQFKRRDWVRDTALVILDEIHLLGEDRGPVIEAIVTRARFVADSSHIENNAEKLAPIRFIGLSTAISNAGDLAEWLGVDEHMGLYNFRPSVRPVPMETHIAGFPGNAYCPRMATMNKPCYKAIVEHAGNRPALVFVASRRQTRLTALELISIAGQDDSVRGGAAALWVDVERLSTCDELENLAQSCQDTALRETLPLGVGLHHAGLAEHDRDIVERVFASGKIRVLVCTATLAWGVNFPARLVVVKGTEYYDAKQHKYVDFPITDVLQMMGRAGRPQFDDTGIAVILVHAPKKDFYRKFLYEPFPVESHLLDHLHNLINAEVCATSSISDADDAVAFLRYSYFYRRLLQNPSYYHLDRHDPATITAYLKQLVAATFEDLAAAGAIELEDDGFNVKPATLGRIAAYYYLDYKTTRDASNALDALEDELYSNKEYESAAIQFLCAAREFDELPVRHNEDLLNEELAADLNIPCSSGEDPHFKAQLLIHARLRSVALPIADYVTDTRSVLEQTSRVLAALIDVAADAGAIYTTLALCHLSQSLGTSISASFDELCQLPGVSTDEIARDLRSRMGLKRDQGIQDVLCRRDLLLKLLGNNAKKNTSLFIESLPTETRLQATVEDGIGIESSRTMVECDKTYTLRISLELHGATNSNGLKKKKRERLDSWWLILSEDDELIALKRVSLPARSHKLETSLVFAASEEVGPSTLVLRALAHDIRGFDTTLDIPLSVVRAQTGISVEEKN</sequence>
<feature type="domain" description="Helicase C-terminal" evidence="9">
    <location>
        <begin position="1582"/>
        <end position="1773"/>
    </location>
</feature>
<dbReference type="InterPro" id="IPR011545">
    <property type="entry name" value="DEAD/DEAH_box_helicase_dom"/>
</dbReference>
<dbReference type="FunFam" id="3.40.50.300:FF:003287">
    <property type="entry name" value="U5 small nuclear ribonucleoprotein 200 kDa helicase"/>
    <property type="match status" value="1"/>
</dbReference>
<dbReference type="PANTHER" id="PTHR47961">
    <property type="entry name" value="DNA POLYMERASE THETA, PUTATIVE (AFU_ORTHOLOGUE AFUA_1G05260)-RELATED"/>
    <property type="match status" value="1"/>
</dbReference>
<dbReference type="SMART" id="SM00487">
    <property type="entry name" value="DEXDc"/>
    <property type="match status" value="2"/>
</dbReference>
<accession>A0A7S3JQY7</accession>
<dbReference type="SMART" id="SM00973">
    <property type="entry name" value="Sec63"/>
    <property type="match status" value="2"/>
</dbReference>
<dbReference type="GO" id="GO:0004386">
    <property type="term" value="F:helicase activity"/>
    <property type="evidence" value="ECO:0007669"/>
    <property type="project" value="UniProtKB-KW"/>
</dbReference>
<feature type="region of interest" description="Disordered" evidence="7">
    <location>
        <begin position="322"/>
        <end position="349"/>
    </location>
</feature>
<evidence type="ECO:0000256" key="7">
    <source>
        <dbReference type="SAM" id="MobiDB-lite"/>
    </source>
</evidence>
<gene>
    <name evidence="10" type="ORF">ALAG00032_LOCUS2862</name>
</gene>
<dbReference type="Gene3D" id="3.40.50.300">
    <property type="entry name" value="P-loop containing nucleotide triphosphate hydrolases"/>
    <property type="match status" value="4"/>
</dbReference>
<name>A0A7S3JQY7_9STRA</name>
<proteinExistence type="inferred from homology"/>
<dbReference type="Pfam" id="PF00270">
    <property type="entry name" value="DEAD"/>
    <property type="match status" value="2"/>
</dbReference>
<dbReference type="InterPro" id="IPR003593">
    <property type="entry name" value="AAA+_ATPase"/>
</dbReference>
<dbReference type="SMART" id="SM00490">
    <property type="entry name" value="HELICc"/>
    <property type="match status" value="2"/>
</dbReference>
<dbReference type="Gene3D" id="2.60.40.150">
    <property type="entry name" value="C2 domain"/>
    <property type="match status" value="2"/>
</dbReference>
<keyword evidence="5" id="KW-0067">ATP-binding</keyword>
<dbReference type="InterPro" id="IPR001650">
    <property type="entry name" value="Helicase_C-like"/>
</dbReference>
<dbReference type="EMBL" id="HBIJ01004031">
    <property type="protein sequence ID" value="CAE0362121.1"/>
    <property type="molecule type" value="Transcribed_RNA"/>
</dbReference>
<feature type="domain" description="Helicase ATP-binding" evidence="8">
    <location>
        <begin position="405"/>
        <end position="611"/>
    </location>
</feature>
<dbReference type="FunFam" id="3.40.50.300:FF:000062">
    <property type="entry name" value="U5 small nuclear ribonucleoprotein helicase"/>
    <property type="match status" value="1"/>
</dbReference>
<dbReference type="Gene3D" id="1.10.10.10">
    <property type="entry name" value="Winged helix-like DNA-binding domain superfamily/Winged helix DNA-binding domain"/>
    <property type="match status" value="2"/>
</dbReference>
<dbReference type="PIRSF" id="PIRSF039073">
    <property type="entry name" value="BRR2"/>
    <property type="match status" value="1"/>
</dbReference>
<reference evidence="10" key="1">
    <citation type="submission" date="2021-01" db="EMBL/GenBank/DDBJ databases">
        <authorList>
            <person name="Corre E."/>
            <person name="Pelletier E."/>
            <person name="Niang G."/>
            <person name="Scheremetjew M."/>
            <person name="Finn R."/>
            <person name="Kale V."/>
            <person name="Holt S."/>
            <person name="Cochrane G."/>
            <person name="Meng A."/>
            <person name="Brown T."/>
            <person name="Cohen L."/>
        </authorList>
    </citation>
    <scope>NUCLEOTIDE SEQUENCE</scope>
    <source>
        <strain evidence="10">CCMP1510</strain>
    </source>
</reference>
<evidence type="ECO:0000256" key="1">
    <source>
        <dbReference type="ARBA" id="ARBA00010140"/>
    </source>
</evidence>
<dbReference type="InterPro" id="IPR004179">
    <property type="entry name" value="Sec63-dom"/>
</dbReference>
<keyword evidence="2" id="KW-0547">Nucleotide-binding</keyword>
<dbReference type="Gene3D" id="1.10.3380.10">
    <property type="entry name" value="Sec63 N-terminal domain-like domain"/>
    <property type="match status" value="2"/>
</dbReference>
<dbReference type="SMART" id="SM00382">
    <property type="entry name" value="AAA"/>
    <property type="match status" value="2"/>
</dbReference>
<evidence type="ECO:0000256" key="4">
    <source>
        <dbReference type="ARBA" id="ARBA00022806"/>
    </source>
</evidence>
<dbReference type="FunFam" id="1.10.10.10:FF:000012">
    <property type="entry name" value="U5 small nuclear ribonucleoprotein helicase"/>
    <property type="match status" value="1"/>
</dbReference>
<dbReference type="GO" id="GO:0005524">
    <property type="term" value="F:ATP binding"/>
    <property type="evidence" value="ECO:0007669"/>
    <property type="project" value="UniProtKB-KW"/>
</dbReference>
<dbReference type="InterPro" id="IPR036388">
    <property type="entry name" value="WH-like_DNA-bd_sf"/>
</dbReference>
<feature type="domain" description="Helicase C-terminal" evidence="9">
    <location>
        <begin position="652"/>
        <end position="867"/>
    </location>
</feature>